<dbReference type="Gene3D" id="3.90.550.10">
    <property type="entry name" value="Spore Coat Polysaccharide Biosynthesis Protein SpsA, Chain A"/>
    <property type="match status" value="1"/>
</dbReference>
<dbReference type="Pfam" id="PF00535">
    <property type="entry name" value="Glycos_transf_2"/>
    <property type="match status" value="1"/>
</dbReference>
<accession>A0AA97AV23</accession>
<dbReference type="InterPro" id="IPR029044">
    <property type="entry name" value="Nucleotide-diphossugar_trans"/>
</dbReference>
<dbReference type="AlphaFoldDB" id="A0AA97AV23"/>
<dbReference type="EMBL" id="CP130144">
    <property type="protein sequence ID" value="WNZ47065.1"/>
    <property type="molecule type" value="Genomic_DNA"/>
</dbReference>
<dbReference type="SUPFAM" id="SSF53448">
    <property type="entry name" value="Nucleotide-diphospho-sugar transferases"/>
    <property type="match status" value="1"/>
</dbReference>
<dbReference type="PANTHER" id="PTHR43685:SF2">
    <property type="entry name" value="GLYCOSYLTRANSFERASE 2-LIKE DOMAIN-CONTAINING PROTEIN"/>
    <property type="match status" value="1"/>
</dbReference>
<dbReference type="GO" id="GO:0016757">
    <property type="term" value="F:glycosyltransferase activity"/>
    <property type="evidence" value="ECO:0007669"/>
    <property type="project" value="UniProtKB-KW"/>
</dbReference>
<dbReference type="EC" id="2.4.-.-" evidence="3"/>
<keyword evidence="3" id="KW-0808">Transferase</keyword>
<evidence type="ECO:0000256" key="1">
    <source>
        <dbReference type="SAM" id="Phobius"/>
    </source>
</evidence>
<evidence type="ECO:0000313" key="3">
    <source>
        <dbReference type="EMBL" id="WNZ47065.1"/>
    </source>
</evidence>
<dbReference type="RefSeq" id="WP_316427905.1">
    <property type="nucleotide sequence ID" value="NZ_CP130144.1"/>
</dbReference>
<keyword evidence="1" id="KW-0812">Transmembrane</keyword>
<reference evidence="3" key="2">
    <citation type="submission" date="2023-07" db="EMBL/GenBank/DDBJ databases">
        <authorList>
            <person name="Bai X.-H."/>
            <person name="Wang H.-H."/>
            <person name="Wang J."/>
            <person name="Ma M.-Y."/>
            <person name="Hu H.-H."/>
            <person name="Song Z.-L."/>
            <person name="Ma H.-G."/>
            <person name="Fan Y."/>
            <person name="Du C.-Y."/>
            <person name="Xu J.-C."/>
        </authorList>
    </citation>
    <scope>NUCLEOTIDE SEQUENCE</scope>
    <source>
        <strain evidence="3">CZ1</strain>
    </source>
</reference>
<feature type="domain" description="Glycosyltransferase 2-like" evidence="2">
    <location>
        <begin position="23"/>
        <end position="153"/>
    </location>
</feature>
<sequence length="316" mass="35641">MSAAFNFSIVLETENLETADLAGLLRSLASLEAQDPPPTAANEVLLIDSGDIPETLLAQLCQQYPWIKVCPAPPGTEYYQAKMLGAELATGEIIVYYDSDCIYAPDWMRKILDPFSQPEIQVVAGETTTNGVGIYGTAMALGYIFPQYSGRTELTPGKSYFLNNVAFRRSFLLSHPIPTDLPLYRGNCAVHAHELVQSGVTIWQQPLAQVLHSPPNGLDHFFWRFLLIGHDYYWQKKLIPTATNAEPTMSGIKGKLEIFIDRIRKMRDRDIRHLVFLPLSLPVVLISSFLIYIGYSITTQRPYYLLKKFNQHLNLK</sequence>
<protein>
    <submittedName>
        <fullName evidence="3">Glycosyltransferase family 2 protein</fullName>
        <ecNumber evidence="3">2.4.-.-</ecNumber>
    </submittedName>
</protein>
<dbReference type="InterPro" id="IPR050834">
    <property type="entry name" value="Glycosyltransf_2"/>
</dbReference>
<keyword evidence="1" id="KW-1133">Transmembrane helix</keyword>
<reference evidence="3" key="1">
    <citation type="journal article" date="2023" name="Plants (Basel)">
        <title>Genomic Analysis of Leptolyngbya boryana CZ1 Reveals Efficient Carbon Fixation Modules.</title>
        <authorList>
            <person name="Bai X."/>
            <person name="Wang H."/>
            <person name="Cheng W."/>
            <person name="Wang J."/>
            <person name="Ma M."/>
            <person name="Hu H."/>
            <person name="Song Z."/>
            <person name="Ma H."/>
            <person name="Fan Y."/>
            <person name="Du C."/>
            <person name="Xu J."/>
        </authorList>
    </citation>
    <scope>NUCLEOTIDE SEQUENCE</scope>
    <source>
        <strain evidence="3">CZ1</strain>
    </source>
</reference>
<name>A0AA97AV23_LEPBY</name>
<proteinExistence type="predicted"/>
<feature type="transmembrane region" description="Helical" evidence="1">
    <location>
        <begin position="274"/>
        <end position="295"/>
    </location>
</feature>
<gene>
    <name evidence="3" type="ORF">Q2T42_04345</name>
</gene>
<evidence type="ECO:0000259" key="2">
    <source>
        <dbReference type="Pfam" id="PF00535"/>
    </source>
</evidence>
<dbReference type="CDD" id="cd00761">
    <property type="entry name" value="Glyco_tranf_GTA_type"/>
    <property type="match status" value="1"/>
</dbReference>
<dbReference type="InterPro" id="IPR001173">
    <property type="entry name" value="Glyco_trans_2-like"/>
</dbReference>
<keyword evidence="1" id="KW-0472">Membrane</keyword>
<keyword evidence="3" id="KW-0328">Glycosyltransferase</keyword>
<organism evidence="3">
    <name type="scientific">Leptolyngbya boryana CZ1</name>
    <dbReference type="NCBI Taxonomy" id="3060204"/>
    <lineage>
        <taxon>Bacteria</taxon>
        <taxon>Bacillati</taxon>
        <taxon>Cyanobacteriota</taxon>
        <taxon>Cyanophyceae</taxon>
        <taxon>Leptolyngbyales</taxon>
        <taxon>Leptolyngbyaceae</taxon>
        <taxon>Leptolyngbya group</taxon>
        <taxon>Leptolyngbya</taxon>
    </lineage>
</organism>
<dbReference type="PANTHER" id="PTHR43685">
    <property type="entry name" value="GLYCOSYLTRANSFERASE"/>
    <property type="match status" value="1"/>
</dbReference>